<sequence>MLKTKMKGVVSMDPYQSHPINEEARVNLKYQILLQEYLELQKEFVSKKKSLQNATVNRETLLAEVRFLRKRHKYLLKVQSPKSEPEFVQRKNSDIHYNGEAVPKHQYPVLDVKPISNDGEPSLDKKVGEALRVEKRPKNRLINNNKGQRKKNIQ</sequence>
<evidence type="ECO:0000313" key="2">
    <source>
        <dbReference type="EMBL" id="KAG6649721.1"/>
    </source>
</evidence>
<organism evidence="2 3">
    <name type="scientific">Carya illinoinensis</name>
    <name type="common">Pecan</name>
    <dbReference type="NCBI Taxonomy" id="32201"/>
    <lineage>
        <taxon>Eukaryota</taxon>
        <taxon>Viridiplantae</taxon>
        <taxon>Streptophyta</taxon>
        <taxon>Embryophyta</taxon>
        <taxon>Tracheophyta</taxon>
        <taxon>Spermatophyta</taxon>
        <taxon>Magnoliopsida</taxon>
        <taxon>eudicotyledons</taxon>
        <taxon>Gunneridae</taxon>
        <taxon>Pentapetalae</taxon>
        <taxon>rosids</taxon>
        <taxon>fabids</taxon>
        <taxon>Fagales</taxon>
        <taxon>Juglandaceae</taxon>
        <taxon>Carya</taxon>
    </lineage>
</organism>
<protein>
    <submittedName>
        <fullName evidence="2">Uncharacterized protein</fullName>
    </submittedName>
</protein>
<comment type="caution">
    <text evidence="2">The sequence shown here is derived from an EMBL/GenBank/DDBJ whole genome shotgun (WGS) entry which is preliminary data.</text>
</comment>
<accession>A0A8T1Q5H9</accession>
<evidence type="ECO:0000256" key="1">
    <source>
        <dbReference type="SAM" id="MobiDB-lite"/>
    </source>
</evidence>
<dbReference type="EMBL" id="CM031815">
    <property type="protein sequence ID" value="KAG6649722.1"/>
    <property type="molecule type" value="Genomic_DNA"/>
</dbReference>
<name>A0A8T1Q5H9_CARIL</name>
<dbReference type="PANTHER" id="PTHR34807">
    <property type="entry name" value="OS08G0270800 PROTEIN"/>
    <property type="match status" value="1"/>
</dbReference>
<proteinExistence type="predicted"/>
<feature type="region of interest" description="Disordered" evidence="1">
    <location>
        <begin position="112"/>
        <end position="154"/>
    </location>
</feature>
<dbReference type="EMBL" id="CM031815">
    <property type="protein sequence ID" value="KAG6649720.1"/>
    <property type="molecule type" value="Genomic_DNA"/>
</dbReference>
<gene>
    <name evidence="2" type="ORF">CIPAW_07G230700</name>
</gene>
<reference evidence="2" key="1">
    <citation type="submission" date="2020-12" db="EMBL/GenBank/DDBJ databases">
        <title>WGS assembly of Carya illinoinensis cv. Pawnee.</title>
        <authorList>
            <person name="Platts A."/>
            <person name="Shu S."/>
            <person name="Wright S."/>
            <person name="Barry K."/>
            <person name="Edger P."/>
            <person name="Pires J.C."/>
            <person name="Schmutz J."/>
        </authorList>
    </citation>
    <scope>NUCLEOTIDE SEQUENCE</scope>
    <source>
        <tissue evidence="2">Leaf</tissue>
    </source>
</reference>
<evidence type="ECO:0000313" key="3">
    <source>
        <dbReference type="Proteomes" id="UP000811609"/>
    </source>
</evidence>
<dbReference type="PANTHER" id="PTHR34807:SF6">
    <property type="entry name" value="MYB-CC TYPE TRANSCRIPTION FACTOR LHEQLE-CONTAINING DOMAIN-CONTAINING PROTEIN"/>
    <property type="match status" value="1"/>
</dbReference>
<dbReference type="EMBL" id="CM031815">
    <property type="protein sequence ID" value="KAG6649721.1"/>
    <property type="molecule type" value="Genomic_DNA"/>
</dbReference>
<keyword evidence="3" id="KW-1185">Reference proteome</keyword>
<dbReference type="Proteomes" id="UP000811609">
    <property type="component" value="Chromosome 7"/>
</dbReference>
<dbReference type="AlphaFoldDB" id="A0A8T1Q5H9"/>
<feature type="compositionally biased region" description="Basic and acidic residues" evidence="1">
    <location>
        <begin position="122"/>
        <end position="136"/>
    </location>
</feature>
<dbReference type="OrthoDB" id="1295445at2759"/>